<sequence>MIKLELMETQQKAVTQLLEIMNKGNYFNKLKPHNDSFSAILNVSCYSELNIIVTALLKASITMLQSENSNKPFSDAMILVEMALQLLPNDEMELLDEVFRVGLDIKK</sequence>
<dbReference type="OrthoDB" id="1358284at2"/>
<gene>
    <name evidence="1" type="ORF">HYN86_00810</name>
</gene>
<accession>A0A344LMT0</accession>
<organism evidence="1 2">
    <name type="scientific">Flavobacterium fluviale</name>
    <dbReference type="NCBI Taxonomy" id="2249356"/>
    <lineage>
        <taxon>Bacteria</taxon>
        <taxon>Pseudomonadati</taxon>
        <taxon>Bacteroidota</taxon>
        <taxon>Flavobacteriia</taxon>
        <taxon>Flavobacteriales</taxon>
        <taxon>Flavobacteriaceae</taxon>
        <taxon>Flavobacterium</taxon>
    </lineage>
</organism>
<dbReference type="EMBL" id="CP030261">
    <property type="protein sequence ID" value="AXB55222.1"/>
    <property type="molecule type" value="Genomic_DNA"/>
</dbReference>
<proteinExistence type="predicted"/>
<keyword evidence="2" id="KW-1185">Reference proteome</keyword>
<dbReference type="KEGG" id="ffl:HYN86_00810"/>
<dbReference type="AlphaFoldDB" id="A0A344LMT0"/>
<name>A0A344LMT0_9FLAO</name>
<evidence type="ECO:0000313" key="1">
    <source>
        <dbReference type="EMBL" id="AXB55222.1"/>
    </source>
</evidence>
<reference evidence="1 2" key="1">
    <citation type="submission" date="2018-06" db="EMBL/GenBank/DDBJ databases">
        <title>Genome sequencing of Flavobacterium.</title>
        <authorList>
            <person name="Baek M.-G."/>
            <person name="Yi H."/>
        </authorList>
    </citation>
    <scope>NUCLEOTIDE SEQUENCE [LARGE SCALE GENOMIC DNA]</scope>
    <source>
        <strain evidence="1 2">HYN0086</strain>
    </source>
</reference>
<dbReference type="Proteomes" id="UP000251561">
    <property type="component" value="Chromosome"/>
</dbReference>
<protein>
    <submittedName>
        <fullName evidence="1">Uncharacterized protein</fullName>
    </submittedName>
</protein>
<evidence type="ECO:0000313" key="2">
    <source>
        <dbReference type="Proteomes" id="UP000251561"/>
    </source>
</evidence>